<evidence type="ECO:0000256" key="11">
    <source>
        <dbReference type="ARBA" id="ARBA00044190"/>
    </source>
</evidence>
<dbReference type="GO" id="GO:0009244">
    <property type="term" value="P:lipopolysaccharide core region biosynthetic process"/>
    <property type="evidence" value="ECO:0007669"/>
    <property type="project" value="InterPro"/>
</dbReference>
<dbReference type="NCBIfam" id="TIGR02193">
    <property type="entry name" value="heptsyl_trn_I"/>
    <property type="match status" value="1"/>
</dbReference>
<organism evidence="14 15">
    <name type="scientific">Methyloradius palustris</name>
    <dbReference type="NCBI Taxonomy" id="2778876"/>
    <lineage>
        <taxon>Bacteria</taxon>
        <taxon>Pseudomonadati</taxon>
        <taxon>Pseudomonadota</taxon>
        <taxon>Betaproteobacteria</taxon>
        <taxon>Nitrosomonadales</taxon>
        <taxon>Methylophilaceae</taxon>
        <taxon>Methyloradius</taxon>
    </lineage>
</organism>
<dbReference type="EC" id="2.4.99.23" evidence="10"/>
<evidence type="ECO:0000256" key="9">
    <source>
        <dbReference type="ARBA" id="ARBA00043995"/>
    </source>
</evidence>
<evidence type="ECO:0000313" key="15">
    <source>
        <dbReference type="Proteomes" id="UP000826722"/>
    </source>
</evidence>
<dbReference type="RefSeq" id="WP_221765080.1">
    <property type="nucleotide sequence ID" value="NZ_AP024110.1"/>
</dbReference>
<evidence type="ECO:0000256" key="12">
    <source>
        <dbReference type="ARBA" id="ARBA00044330"/>
    </source>
</evidence>
<evidence type="ECO:0000256" key="2">
    <source>
        <dbReference type="ARBA" id="ARBA00004713"/>
    </source>
</evidence>
<dbReference type="GO" id="GO:0005829">
    <property type="term" value="C:cytosol"/>
    <property type="evidence" value="ECO:0007669"/>
    <property type="project" value="TreeGrafter"/>
</dbReference>
<keyword evidence="6" id="KW-0808">Transferase</keyword>
<dbReference type="SUPFAM" id="SSF53756">
    <property type="entry name" value="UDP-Glycosyltransferase/glycogen phosphorylase"/>
    <property type="match status" value="1"/>
</dbReference>
<evidence type="ECO:0000256" key="1">
    <source>
        <dbReference type="ARBA" id="ARBA00004515"/>
    </source>
</evidence>
<dbReference type="Gene3D" id="3.40.50.2000">
    <property type="entry name" value="Glycogen Phosphorylase B"/>
    <property type="match status" value="2"/>
</dbReference>
<dbReference type="InterPro" id="IPR051199">
    <property type="entry name" value="LPS_LOS_Heptosyltrfase"/>
</dbReference>
<keyword evidence="7" id="KW-0448">Lipopolysaccharide biosynthesis</keyword>
<evidence type="ECO:0000256" key="6">
    <source>
        <dbReference type="ARBA" id="ARBA00022679"/>
    </source>
</evidence>
<dbReference type="EMBL" id="AP024110">
    <property type="protein sequence ID" value="BCM24566.1"/>
    <property type="molecule type" value="Genomic_DNA"/>
</dbReference>
<accession>A0A8D5JQK2</accession>
<keyword evidence="15" id="KW-1185">Reference proteome</keyword>
<name>A0A8D5JQK2_9PROT</name>
<dbReference type="PANTHER" id="PTHR30160">
    <property type="entry name" value="TETRAACYLDISACCHARIDE 4'-KINASE-RELATED"/>
    <property type="match status" value="1"/>
</dbReference>
<dbReference type="Proteomes" id="UP000826722">
    <property type="component" value="Chromosome"/>
</dbReference>
<dbReference type="PANTHER" id="PTHR30160:SF19">
    <property type="entry name" value="LIPOPOLYSACCHARIDE HEPTOSYLTRANSFERASE 1"/>
    <property type="match status" value="1"/>
</dbReference>
<protein>
    <recommendedName>
        <fullName evidence="11">Lipopolysaccharide heptosyltransferase 1</fullName>
        <ecNumber evidence="10">2.4.99.23</ecNumber>
    </recommendedName>
    <alternativeName>
        <fullName evidence="12">ADP-heptose:lipopolysaccharide heptosyltransferase I</fullName>
    </alternativeName>
</protein>
<dbReference type="CDD" id="cd03789">
    <property type="entry name" value="GT9_LPS_heptosyltransferase"/>
    <property type="match status" value="1"/>
</dbReference>
<proteinExistence type="inferred from homology"/>
<dbReference type="InterPro" id="IPR002201">
    <property type="entry name" value="Glyco_trans_9"/>
</dbReference>
<comment type="subcellular location">
    <subcellularLocation>
        <location evidence="1">Cell inner membrane</location>
        <topology evidence="1">Peripheral membrane protein</topology>
        <orientation evidence="1">Cytoplasmic side</orientation>
    </subcellularLocation>
</comment>
<keyword evidence="3" id="KW-1003">Cell membrane</keyword>
<evidence type="ECO:0000256" key="10">
    <source>
        <dbReference type="ARBA" id="ARBA00044041"/>
    </source>
</evidence>
<reference evidence="14" key="1">
    <citation type="journal article" date="2021" name="Arch. Microbiol.">
        <title>Methyloradius palustris gen. nov., sp. nov., a methanol-oxidizing bacterium isolated from snow.</title>
        <authorList>
            <person name="Miyadera T."/>
            <person name="Kojima H."/>
            <person name="Fukui M."/>
        </authorList>
    </citation>
    <scope>NUCLEOTIDE SEQUENCE</scope>
    <source>
        <strain evidence="14">Zm11</strain>
    </source>
</reference>
<evidence type="ECO:0000256" key="4">
    <source>
        <dbReference type="ARBA" id="ARBA00022519"/>
    </source>
</evidence>
<keyword evidence="8" id="KW-0472">Membrane</keyword>
<dbReference type="AlphaFoldDB" id="A0A8D5JQK2"/>
<keyword evidence="4" id="KW-0997">Cell inner membrane</keyword>
<keyword evidence="5" id="KW-0328">Glycosyltransferase</keyword>
<evidence type="ECO:0000256" key="5">
    <source>
        <dbReference type="ARBA" id="ARBA00022676"/>
    </source>
</evidence>
<evidence type="ECO:0000313" key="14">
    <source>
        <dbReference type="EMBL" id="BCM24566.1"/>
    </source>
</evidence>
<dbReference type="InterPro" id="IPR011908">
    <property type="entry name" value="LipoPS_heptosylTferase-I"/>
</dbReference>
<evidence type="ECO:0000256" key="8">
    <source>
        <dbReference type="ARBA" id="ARBA00023136"/>
    </source>
</evidence>
<dbReference type="GO" id="GO:0008713">
    <property type="term" value="F:ADP-heptose-lipopolysaccharide heptosyltransferase activity"/>
    <property type="evidence" value="ECO:0007669"/>
    <property type="project" value="TreeGrafter"/>
</dbReference>
<comment type="similarity">
    <text evidence="9">Belongs to the glycosyltransferase 9 family.</text>
</comment>
<comment type="catalytic activity">
    <reaction evidence="13">
        <text>an alpha-Kdo-(2-&gt;4)-alpha-Kdo-(2-&gt;6)-lipid A + ADP-L-glycero-beta-D-manno-heptose = an L-alpha-D-Hep-(1-&gt;5)-[alpha-Kdo-(2-&gt;4)]-alpha-Kdo-(2-&gt;6)-lipid A + ADP + H(+)</text>
        <dbReference type="Rhea" id="RHEA:74067"/>
        <dbReference type="ChEBI" id="CHEBI:15378"/>
        <dbReference type="ChEBI" id="CHEBI:61506"/>
        <dbReference type="ChEBI" id="CHEBI:176431"/>
        <dbReference type="ChEBI" id="CHEBI:193068"/>
        <dbReference type="ChEBI" id="CHEBI:456216"/>
        <dbReference type="EC" id="2.4.99.23"/>
    </reaction>
</comment>
<evidence type="ECO:0000256" key="13">
    <source>
        <dbReference type="ARBA" id="ARBA00049201"/>
    </source>
</evidence>
<evidence type="ECO:0000256" key="7">
    <source>
        <dbReference type="ARBA" id="ARBA00022985"/>
    </source>
</evidence>
<sequence length="322" mass="35335">MNILIIKTSSMGDAIHCLPIIADIRAKFPDAKIDWVIEESFAEILALNPHINAIIPVAIRRWRKHLFSKSTWREISCFKKQLSAEQYDLILDMQSLLKSALITTFAKGIRHGQNYKTTREPLAALFYHHTHFVPRNQHAVEQNRALAAKTLGYTLPASLPEYGLSARPSDDESGIDLPENYVIAFHATSRDSKLWPVDHWIALGKALQAKGFTLVIPWGNEDEHLRANTIAENVASSIVLPKFGLATLAGVIGKATAAIGVDTGLIHLAIALKIPSIAIYTDTYPALNGAYAGEGSIAINLGGKNDSPDVNQVLTAFSELKR</sequence>
<dbReference type="Pfam" id="PF01075">
    <property type="entry name" value="Glyco_transf_9"/>
    <property type="match status" value="1"/>
</dbReference>
<dbReference type="KEGG" id="mpau:ZMTM_08250"/>
<dbReference type="GO" id="GO:0005886">
    <property type="term" value="C:plasma membrane"/>
    <property type="evidence" value="ECO:0007669"/>
    <property type="project" value="UniProtKB-SubCell"/>
</dbReference>
<gene>
    <name evidence="14" type="primary">rfaC</name>
    <name evidence="14" type="ORF">ZMTM_08250</name>
</gene>
<evidence type="ECO:0000256" key="3">
    <source>
        <dbReference type="ARBA" id="ARBA00022475"/>
    </source>
</evidence>
<comment type="pathway">
    <text evidence="2">Bacterial outer membrane biogenesis; LPS core biosynthesis.</text>
</comment>